<evidence type="ECO:0000256" key="9">
    <source>
        <dbReference type="ARBA" id="ARBA00042864"/>
    </source>
</evidence>
<reference evidence="13" key="2">
    <citation type="submission" date="2019-07" db="EMBL/GenBank/DDBJ databases">
        <title>Helicobacter labacensis sp. nov., Helicobacter mehlei sp. nov. and Helicobacter vulpis sp. nov., isolated from gastric mucosa of red fox (Vulpis vulpis).</title>
        <authorList>
            <person name="Papic B."/>
        </authorList>
    </citation>
    <scope>NUCLEOTIDE SEQUENCE [LARGE SCALE GENOMIC DNA]</scope>
    <source>
        <strain evidence="13">L8b</strain>
    </source>
</reference>
<dbReference type="Gene3D" id="3.30.1490.20">
    <property type="entry name" value="ATP-grasp fold, A domain"/>
    <property type="match status" value="1"/>
</dbReference>
<dbReference type="GO" id="GO:0009113">
    <property type="term" value="P:purine nucleobase biosynthetic process"/>
    <property type="evidence" value="ECO:0007669"/>
    <property type="project" value="InterPro"/>
</dbReference>
<organism evidence="12 13">
    <name type="scientific">Helicobacter mehlei</name>
    <dbReference type="NCBI Taxonomy" id="2316080"/>
    <lineage>
        <taxon>Bacteria</taxon>
        <taxon>Pseudomonadati</taxon>
        <taxon>Campylobacterota</taxon>
        <taxon>Epsilonproteobacteria</taxon>
        <taxon>Campylobacterales</taxon>
        <taxon>Helicobacteraceae</taxon>
        <taxon>Helicobacter</taxon>
    </lineage>
</organism>
<dbReference type="SUPFAM" id="SSF51246">
    <property type="entry name" value="Rudiment single hybrid motif"/>
    <property type="match status" value="1"/>
</dbReference>
<name>A0A553UX17_9HELI</name>
<dbReference type="Pfam" id="PF01071">
    <property type="entry name" value="GARS_A"/>
    <property type="match status" value="1"/>
</dbReference>
<dbReference type="InterPro" id="IPR020560">
    <property type="entry name" value="PRibGlycinamide_synth_C-dom"/>
</dbReference>
<keyword evidence="5" id="KW-0658">Purine biosynthesis</keyword>
<evidence type="ECO:0000256" key="1">
    <source>
        <dbReference type="ARBA" id="ARBA00005174"/>
    </source>
</evidence>
<dbReference type="InterPro" id="IPR016185">
    <property type="entry name" value="PreATP-grasp_dom_sf"/>
</dbReference>
<keyword evidence="6 10" id="KW-0067">ATP-binding</keyword>
<dbReference type="SUPFAM" id="SSF52440">
    <property type="entry name" value="PreATP-grasp domain"/>
    <property type="match status" value="1"/>
</dbReference>
<evidence type="ECO:0000259" key="11">
    <source>
        <dbReference type="PROSITE" id="PS50975"/>
    </source>
</evidence>
<dbReference type="SMART" id="SM01210">
    <property type="entry name" value="GARS_C"/>
    <property type="match status" value="1"/>
</dbReference>
<evidence type="ECO:0000256" key="3">
    <source>
        <dbReference type="ARBA" id="ARBA00022598"/>
    </source>
</evidence>
<evidence type="ECO:0000256" key="8">
    <source>
        <dbReference type="ARBA" id="ARBA00042242"/>
    </source>
</evidence>
<comment type="pathway">
    <text evidence="1">Purine metabolism; IMP biosynthesis via de novo pathway; N(1)-(5-phospho-D-ribosyl)glycinamide from 5-phospho-alpha-D-ribose 1-diphosphate: step 2/2.</text>
</comment>
<dbReference type="InterPro" id="IPR011054">
    <property type="entry name" value="Rudment_hybrid_motif"/>
</dbReference>
<accession>A0A553UX17</accession>
<dbReference type="PANTHER" id="PTHR43472">
    <property type="entry name" value="PHOSPHORIBOSYLAMINE--GLYCINE LIGASE"/>
    <property type="match status" value="1"/>
</dbReference>
<dbReference type="Gene3D" id="3.30.470.20">
    <property type="entry name" value="ATP-grasp fold, B domain"/>
    <property type="match status" value="1"/>
</dbReference>
<protein>
    <recommendedName>
        <fullName evidence="2">phosphoribosylamine--glycine ligase</fullName>
        <ecNumber evidence="2">6.3.4.13</ecNumber>
    </recommendedName>
    <alternativeName>
        <fullName evidence="8">Glycinamide ribonucleotide synthetase</fullName>
    </alternativeName>
    <alternativeName>
        <fullName evidence="9">Phosphoribosylglycinamide synthetase</fullName>
    </alternativeName>
</protein>
<dbReference type="NCBIfam" id="TIGR00877">
    <property type="entry name" value="purD"/>
    <property type="match status" value="1"/>
</dbReference>
<proteinExistence type="inferred from homology"/>
<dbReference type="PANTHER" id="PTHR43472:SF1">
    <property type="entry name" value="PHOSPHORIBOSYLAMINE--GLYCINE LIGASE, CHLOROPLASTIC"/>
    <property type="match status" value="1"/>
</dbReference>
<dbReference type="PROSITE" id="PS50975">
    <property type="entry name" value="ATP_GRASP"/>
    <property type="match status" value="1"/>
</dbReference>
<dbReference type="OrthoDB" id="9807240at2"/>
<dbReference type="InterPro" id="IPR011761">
    <property type="entry name" value="ATP-grasp"/>
</dbReference>
<evidence type="ECO:0000256" key="5">
    <source>
        <dbReference type="ARBA" id="ARBA00022755"/>
    </source>
</evidence>
<sequence>MKKKILIIGGGAREYALGRKFREDARIGDIYFSPGNGGTQSIGENVALEDHTQIIRFATDKHIDLVVIGPQEPLIEGLSDALIQAEIKVFGPSQKASILEASKSFTKNLALNLNIPTSPFFIAQDYNIAREQVQSCDFPLVIGPDDLIQNMVIAKNAPEAQLALERFFVQEKHSRVVVEHFLEGFELSILALAHHQDFLLLPPCQNYKQLSGDGPRTGGMGAFAPTHFCDEAFRQKIASTIVAPILDEMVRQGTPFVGVLFVEIMVVPTEGQLEPYLLKCHVRFGDPECSVLLPLLKTPLLDLCEATIAGTLQNLHLELHHQHSLGVVLASKDYPYKISQGQSIYIDPFDEKTGHLDLGRIAQENGLFVVSGGRVCVCVGKGKSLTEAKNHAYGLVKKVQFEGMQFREDIGAL</sequence>
<evidence type="ECO:0000313" key="13">
    <source>
        <dbReference type="Proteomes" id="UP000319322"/>
    </source>
</evidence>
<evidence type="ECO:0000256" key="6">
    <source>
        <dbReference type="ARBA" id="ARBA00022840"/>
    </source>
</evidence>
<evidence type="ECO:0000256" key="7">
    <source>
        <dbReference type="ARBA" id="ARBA00038345"/>
    </source>
</evidence>
<dbReference type="GO" id="GO:0005524">
    <property type="term" value="F:ATP binding"/>
    <property type="evidence" value="ECO:0007669"/>
    <property type="project" value="UniProtKB-UniRule"/>
</dbReference>
<evidence type="ECO:0000256" key="2">
    <source>
        <dbReference type="ARBA" id="ARBA00013255"/>
    </source>
</evidence>
<dbReference type="RefSeq" id="WP_120948373.1">
    <property type="nucleotide sequence ID" value="NZ_QXQP01000008.1"/>
</dbReference>
<dbReference type="InterPro" id="IPR000115">
    <property type="entry name" value="PRibGlycinamide_synth"/>
</dbReference>
<dbReference type="EC" id="6.3.4.13" evidence="2"/>
<dbReference type="SMART" id="SM01209">
    <property type="entry name" value="GARS_A"/>
    <property type="match status" value="1"/>
</dbReference>
<dbReference type="Gene3D" id="3.40.50.20">
    <property type="match status" value="1"/>
</dbReference>
<dbReference type="InterPro" id="IPR037123">
    <property type="entry name" value="PRibGlycinamide_synth_C_sf"/>
</dbReference>
<dbReference type="Proteomes" id="UP000319322">
    <property type="component" value="Unassembled WGS sequence"/>
</dbReference>
<dbReference type="SUPFAM" id="SSF56059">
    <property type="entry name" value="Glutathione synthetase ATP-binding domain-like"/>
    <property type="match status" value="1"/>
</dbReference>
<dbReference type="InterPro" id="IPR020562">
    <property type="entry name" value="PRibGlycinamide_synth_N"/>
</dbReference>
<dbReference type="EMBL" id="VKGC01000008">
    <property type="protein sequence ID" value="TSA84561.1"/>
    <property type="molecule type" value="Genomic_DNA"/>
</dbReference>
<dbReference type="GO" id="GO:0004637">
    <property type="term" value="F:phosphoribosylamine-glycine ligase activity"/>
    <property type="evidence" value="ECO:0007669"/>
    <property type="project" value="UniProtKB-EC"/>
</dbReference>
<dbReference type="AlphaFoldDB" id="A0A553UX17"/>
<gene>
    <name evidence="12" type="primary">purD</name>
    <name evidence="12" type="ORF">FNE76_04320</name>
</gene>
<dbReference type="InterPro" id="IPR013815">
    <property type="entry name" value="ATP_grasp_subdomain_1"/>
</dbReference>
<dbReference type="UniPathway" id="UPA00074">
    <property type="reaction ID" value="UER00125"/>
</dbReference>
<evidence type="ECO:0000313" key="12">
    <source>
        <dbReference type="EMBL" id="TSA84561.1"/>
    </source>
</evidence>
<feature type="domain" description="ATP-grasp" evidence="11">
    <location>
        <begin position="107"/>
        <end position="309"/>
    </location>
</feature>
<keyword evidence="13" id="KW-1185">Reference proteome</keyword>
<evidence type="ECO:0000256" key="10">
    <source>
        <dbReference type="PROSITE-ProRule" id="PRU00409"/>
    </source>
</evidence>
<dbReference type="InterPro" id="IPR020561">
    <property type="entry name" value="PRibGlycinamid_synth_ATP-grasp"/>
</dbReference>
<dbReference type="GO" id="GO:0046872">
    <property type="term" value="F:metal ion binding"/>
    <property type="evidence" value="ECO:0007669"/>
    <property type="project" value="InterPro"/>
</dbReference>
<keyword evidence="3 12" id="KW-0436">Ligase</keyword>
<dbReference type="Pfam" id="PF02844">
    <property type="entry name" value="GARS_N"/>
    <property type="match status" value="1"/>
</dbReference>
<evidence type="ECO:0000256" key="4">
    <source>
        <dbReference type="ARBA" id="ARBA00022741"/>
    </source>
</evidence>
<dbReference type="Gene3D" id="3.90.600.10">
    <property type="entry name" value="Phosphoribosylglycinamide synthetase, C-terminal domain"/>
    <property type="match status" value="1"/>
</dbReference>
<reference evidence="12 13" key="3">
    <citation type="submission" date="2019-07" db="EMBL/GenBank/DDBJ databases">
        <authorList>
            <person name="Papic B."/>
        </authorList>
    </citation>
    <scope>NUCLEOTIDE SEQUENCE [LARGE SCALE GENOMIC DNA]</scope>
    <source>
        <strain evidence="12 13">L8b</strain>
    </source>
</reference>
<reference evidence="12 13" key="1">
    <citation type="submission" date="2019-07" db="EMBL/GenBank/DDBJ databases">
        <title>Helicobacter labacensis sp. nov., Helicobacter mehlei sp. nov. and Helicobacter vulpis sp. nov., isolated from gastric mucosa of red fox (Vulpis vulpis).</title>
        <authorList>
            <person name="Kusar D."/>
            <person name="Gruntar I."/>
            <person name="Pate M."/>
            <person name="Zajc U."/>
            <person name="Ocepek M."/>
        </authorList>
    </citation>
    <scope>NUCLEOTIDE SEQUENCE [LARGE SCALE GENOMIC DNA]</scope>
    <source>
        <strain evidence="12 13">L8b</strain>
    </source>
</reference>
<comment type="caution">
    <text evidence="12">The sequence shown here is derived from an EMBL/GenBank/DDBJ whole genome shotgun (WGS) entry which is preliminary data.</text>
</comment>
<dbReference type="Pfam" id="PF02843">
    <property type="entry name" value="GARS_C"/>
    <property type="match status" value="1"/>
</dbReference>
<dbReference type="GO" id="GO:0006189">
    <property type="term" value="P:'de novo' IMP biosynthetic process"/>
    <property type="evidence" value="ECO:0007669"/>
    <property type="project" value="UniProtKB-UniPathway"/>
</dbReference>
<comment type="similarity">
    <text evidence="7">Belongs to the GARS family.</text>
</comment>
<keyword evidence="4 10" id="KW-0547">Nucleotide-binding</keyword>